<evidence type="ECO:0000313" key="3">
    <source>
        <dbReference type="Proteomes" id="UP000242763"/>
    </source>
</evidence>
<evidence type="ECO:0000256" key="1">
    <source>
        <dbReference type="SAM" id="MobiDB-lite"/>
    </source>
</evidence>
<reference evidence="3" key="1">
    <citation type="submission" date="2016-10" db="EMBL/GenBank/DDBJ databases">
        <authorList>
            <person name="Varghese N."/>
            <person name="Submissions S."/>
        </authorList>
    </citation>
    <scope>NUCLEOTIDE SEQUENCE [LARGE SCALE GENOMIC DNA]</scope>
    <source>
        <strain evidence="3">DSM 21857</strain>
    </source>
</reference>
<dbReference type="OrthoDB" id="9815689at2"/>
<feature type="region of interest" description="Disordered" evidence="1">
    <location>
        <begin position="52"/>
        <end position="128"/>
    </location>
</feature>
<sequence>MANPDLGTKRICPETGRKFYDLNKDPIVSPYTGQSYPRSFFDITTKMSVVADEEDEEEKEVDLEDEGAELVSLEDADDEAKGEEIPLDDDDDDVDLGDDDDDTFLADDEDDEDDVTGMISVGDDDDEG</sequence>
<proteinExistence type="predicted"/>
<feature type="compositionally biased region" description="Acidic residues" evidence="1">
    <location>
        <begin position="52"/>
        <end position="115"/>
    </location>
</feature>
<dbReference type="STRING" id="1121003.SAMN03080618_02163"/>
<dbReference type="Proteomes" id="UP000242763">
    <property type="component" value="Unassembled WGS sequence"/>
</dbReference>
<dbReference type="InterPro" id="IPR012644">
    <property type="entry name" value="CHP02300_FYDLN_acid"/>
</dbReference>
<dbReference type="EMBL" id="FORF01000011">
    <property type="protein sequence ID" value="SFJ13149.1"/>
    <property type="molecule type" value="Genomic_DNA"/>
</dbReference>
<accession>A0A1I3NVB4</accession>
<dbReference type="RefSeq" id="WP_091522199.1">
    <property type="nucleotide sequence ID" value="NZ_FORF01000011.1"/>
</dbReference>
<name>A0A1I3NVB4_9HYPH</name>
<gene>
    <name evidence="2" type="ORF">SAMN03080618_02163</name>
</gene>
<evidence type="ECO:0000313" key="2">
    <source>
        <dbReference type="EMBL" id="SFJ13149.1"/>
    </source>
</evidence>
<dbReference type="AlphaFoldDB" id="A0A1I3NVB4"/>
<protein>
    <submittedName>
        <fullName evidence="2">TIGR02300 family protein</fullName>
    </submittedName>
</protein>
<organism evidence="2 3">
    <name type="scientific">Aquamicrobium aerolatum DSM 21857</name>
    <dbReference type="NCBI Taxonomy" id="1121003"/>
    <lineage>
        <taxon>Bacteria</taxon>
        <taxon>Pseudomonadati</taxon>
        <taxon>Pseudomonadota</taxon>
        <taxon>Alphaproteobacteria</taxon>
        <taxon>Hyphomicrobiales</taxon>
        <taxon>Phyllobacteriaceae</taxon>
        <taxon>Aerobium</taxon>
    </lineage>
</organism>
<dbReference type="Pfam" id="PF09538">
    <property type="entry name" value="FYDLN_acid"/>
    <property type="match status" value="1"/>
</dbReference>
<keyword evidence="3" id="KW-1185">Reference proteome</keyword>
<dbReference type="NCBIfam" id="TIGR02300">
    <property type="entry name" value="FYDLN_acid"/>
    <property type="match status" value="1"/>
</dbReference>